<evidence type="ECO:0000256" key="1">
    <source>
        <dbReference type="SAM" id="Phobius"/>
    </source>
</evidence>
<gene>
    <name evidence="2" type="ORF">SOJ16_000655</name>
</gene>
<keyword evidence="1" id="KW-0812">Transmembrane</keyword>
<dbReference type="RefSeq" id="WP_045174159.1">
    <property type="nucleotide sequence ID" value="NZ_CP139957.1"/>
</dbReference>
<feature type="transmembrane region" description="Helical" evidence="1">
    <location>
        <begin position="6"/>
        <end position="25"/>
    </location>
</feature>
<feature type="transmembrane region" description="Helical" evidence="1">
    <location>
        <begin position="37"/>
        <end position="54"/>
    </location>
</feature>
<protein>
    <submittedName>
        <fullName evidence="2">Uncharacterized protein</fullName>
    </submittedName>
</protein>
<evidence type="ECO:0000313" key="2">
    <source>
        <dbReference type="EMBL" id="WPX09447.1"/>
    </source>
</evidence>
<evidence type="ECO:0000313" key="3">
    <source>
        <dbReference type="Proteomes" id="UP001322744"/>
    </source>
</evidence>
<sequence>MIKIKNGAWFFTAFVLLIAIVWKCIKGRKLNKDLIEYYIPAFLLFLILGILGLFNLNKSVFNIIAICLFVLYVIYLIAMTLKEIQKNKVR</sequence>
<keyword evidence="3" id="KW-1185">Reference proteome</keyword>
<accession>A0ABZ0U151</accession>
<keyword evidence="1" id="KW-0472">Membrane</keyword>
<reference evidence="2 3" key="1">
    <citation type="submission" date="2023-12" db="EMBL/GenBank/DDBJ databases">
        <authorList>
            <person name="Manesh M.J.H."/>
            <person name="Bing R.G."/>
            <person name="Willard D.J."/>
            <person name="Kelly R.M."/>
        </authorList>
    </citation>
    <scope>NUCLEOTIDE SEQUENCE [LARGE SCALE GENOMIC DNA]</scope>
    <source>
        <strain evidence="2 3">DSM 8977</strain>
    </source>
</reference>
<feature type="transmembrane region" description="Helical" evidence="1">
    <location>
        <begin position="60"/>
        <end position="81"/>
    </location>
</feature>
<proteinExistence type="predicted"/>
<dbReference type="Proteomes" id="UP001322744">
    <property type="component" value="Chromosome"/>
</dbReference>
<dbReference type="EMBL" id="CP139957">
    <property type="protein sequence ID" value="WPX09447.1"/>
    <property type="molecule type" value="Genomic_DNA"/>
</dbReference>
<organism evidence="2 3">
    <name type="scientific">Anaerocellum danielii</name>
    <dbReference type="NCBI Taxonomy" id="1387557"/>
    <lineage>
        <taxon>Bacteria</taxon>
        <taxon>Bacillati</taxon>
        <taxon>Bacillota</taxon>
        <taxon>Bacillota incertae sedis</taxon>
        <taxon>Caldicellulosiruptorales</taxon>
        <taxon>Caldicellulosiruptoraceae</taxon>
        <taxon>Anaerocellum</taxon>
    </lineage>
</organism>
<name>A0ABZ0U151_9FIRM</name>
<keyword evidence="1" id="KW-1133">Transmembrane helix</keyword>